<dbReference type="CDD" id="cd06587">
    <property type="entry name" value="VOC"/>
    <property type="match status" value="1"/>
</dbReference>
<dbReference type="Proteomes" id="UP000663722">
    <property type="component" value="Chromosome"/>
</dbReference>
<dbReference type="KEGG" id="dmm:dnm_024900"/>
<sequence length="127" mass="15101">MVLKHIALVCSSEENSDKFYETLLGLEKKNTRMVPSQLSKQIFNLDSEYKIVNYADDKIHFEIFIDHQKRFDNQRIEHVCLELGDVEDFLSRCRTMEVEIRQIPREDGSFLTFVTDYDCNLFEIKQN</sequence>
<reference evidence="2" key="1">
    <citation type="journal article" date="2021" name="Microb. Physiol.">
        <title>Proteogenomic Insights into the Physiology of Marine, Sulfate-Reducing, Filamentous Desulfonema limicola and Desulfonema magnum.</title>
        <authorList>
            <person name="Schnaars V."/>
            <person name="Wohlbrand L."/>
            <person name="Scheve S."/>
            <person name="Hinrichs C."/>
            <person name="Reinhardt R."/>
            <person name="Rabus R."/>
        </authorList>
    </citation>
    <scope>NUCLEOTIDE SEQUENCE</scope>
    <source>
        <strain evidence="2">4be13</strain>
    </source>
</reference>
<dbReference type="InterPro" id="IPR029068">
    <property type="entry name" value="Glyas_Bleomycin-R_OHBP_Dase"/>
</dbReference>
<dbReference type="SUPFAM" id="SSF54593">
    <property type="entry name" value="Glyoxalase/Bleomycin resistance protein/Dihydroxybiphenyl dioxygenase"/>
    <property type="match status" value="1"/>
</dbReference>
<dbReference type="Gene3D" id="3.10.180.10">
    <property type="entry name" value="2,3-Dihydroxybiphenyl 1,2-Dioxygenase, domain 1"/>
    <property type="match status" value="1"/>
</dbReference>
<evidence type="ECO:0000313" key="3">
    <source>
        <dbReference type="Proteomes" id="UP000663722"/>
    </source>
</evidence>
<evidence type="ECO:0000313" key="2">
    <source>
        <dbReference type="EMBL" id="QTA86467.1"/>
    </source>
</evidence>
<dbReference type="Pfam" id="PF00903">
    <property type="entry name" value="Glyoxalase"/>
    <property type="match status" value="1"/>
</dbReference>
<evidence type="ECO:0000259" key="1">
    <source>
        <dbReference type="PROSITE" id="PS51819"/>
    </source>
</evidence>
<dbReference type="InterPro" id="IPR004360">
    <property type="entry name" value="Glyas_Fos-R_dOase_dom"/>
</dbReference>
<protein>
    <submittedName>
        <fullName evidence="2">VOC domain-containing protein</fullName>
    </submittedName>
</protein>
<dbReference type="EMBL" id="CP061800">
    <property type="protein sequence ID" value="QTA86467.1"/>
    <property type="molecule type" value="Genomic_DNA"/>
</dbReference>
<dbReference type="RefSeq" id="WP_207682092.1">
    <property type="nucleotide sequence ID" value="NZ_CP061800.1"/>
</dbReference>
<dbReference type="AlphaFoldDB" id="A0A975BJ20"/>
<organism evidence="2 3">
    <name type="scientific">Desulfonema magnum</name>
    <dbReference type="NCBI Taxonomy" id="45655"/>
    <lineage>
        <taxon>Bacteria</taxon>
        <taxon>Pseudomonadati</taxon>
        <taxon>Thermodesulfobacteriota</taxon>
        <taxon>Desulfobacteria</taxon>
        <taxon>Desulfobacterales</taxon>
        <taxon>Desulfococcaceae</taxon>
        <taxon>Desulfonema</taxon>
    </lineage>
</organism>
<feature type="domain" description="VOC" evidence="1">
    <location>
        <begin position="2"/>
        <end position="127"/>
    </location>
</feature>
<proteinExistence type="predicted"/>
<accession>A0A975BJ20</accession>
<keyword evidence="3" id="KW-1185">Reference proteome</keyword>
<dbReference type="InterPro" id="IPR037523">
    <property type="entry name" value="VOC_core"/>
</dbReference>
<gene>
    <name evidence="2" type="ORF">dnm_024900</name>
</gene>
<name>A0A975BJ20_9BACT</name>
<dbReference type="PROSITE" id="PS51819">
    <property type="entry name" value="VOC"/>
    <property type="match status" value="1"/>
</dbReference>